<feature type="region of interest" description="Disordered" evidence="1">
    <location>
        <begin position="232"/>
        <end position="267"/>
    </location>
</feature>
<keyword evidence="3" id="KW-1185">Reference proteome</keyword>
<feature type="region of interest" description="Disordered" evidence="1">
    <location>
        <begin position="1"/>
        <end position="34"/>
    </location>
</feature>
<proteinExistence type="predicted"/>
<evidence type="ECO:0008006" key="4">
    <source>
        <dbReference type="Google" id="ProtNLM"/>
    </source>
</evidence>
<evidence type="ECO:0000313" key="3">
    <source>
        <dbReference type="Proteomes" id="UP000479000"/>
    </source>
</evidence>
<evidence type="ECO:0000256" key="1">
    <source>
        <dbReference type="SAM" id="MobiDB-lite"/>
    </source>
</evidence>
<dbReference type="CDD" id="cd14686">
    <property type="entry name" value="bZIP"/>
    <property type="match status" value="1"/>
</dbReference>
<sequence>MKLLTSKDSIFRQRSNVPYSPTKDQSSAQYRSRGSAIVDSRAISRNRDVDRGNRIFIHRLTRCELPGADDDPCCSRKPKCPNPCLKPGEQQENTCQYSDCPDRPEPPDPCKIDGEICTEEDCSFKKKERCCSDKPADCCPRMQKKRFRSFPPLVNGTMIEPCNEFVCMRANRKFEASLRRAQFHQFARSIANFLNLSQGFLTAIFVPGMASIGMKSQQRLLADCSTGLGDGSDVQWDSQQQAEPSTSNLQISNASVPKTEVLPSSNQKSNVLPGFWTLPATSSYPRPSTDRTDQTVDEVNQTSWLSAIQNFAASDGRHAYPESDGKMQHIDQDLKQIDDSFRQKDPPQGTVEHFSKAGKLNFQENELTWPEAHPTSTSNFQPFPLWTSQTGEAANLKPTKSYAELTSKQTNYKNFPIESSRVLNSDRQKAETHPCEGHHFGAKFHTDSPTWHTPQMPQLCSPLGTENSFRGGLAPNRKWPCCYGAHRQNSEHYNSPRIQKTQTRIAPNMLAAARDTKPRVSWFDDERSAAKIRGSPEPRIRLRTYEADSTSAQIPDNSTDSSIQKPSDPSLSGSEEQSKPRDFNARYGFARKPYEINYPCSVPQVGPTSQTVDQRGPMELKRNYQMPYDSQPCPTVCSGDFPENQRRPWAPPERTSTAWLSDAALEEKRRRNREASARCEEKRKWKTEQLKKDNQYVREAAVKLFEENQRLWERLERLKRRPRSAFGQNPSETGMN</sequence>
<evidence type="ECO:0000313" key="2">
    <source>
        <dbReference type="EMBL" id="CAB0019721.1"/>
    </source>
</evidence>
<dbReference type="EMBL" id="CADCXU010034459">
    <property type="protein sequence ID" value="CAB0019721.1"/>
    <property type="molecule type" value="Genomic_DNA"/>
</dbReference>
<protein>
    <recommendedName>
        <fullName evidence="4">BZIP domain-containing protein</fullName>
    </recommendedName>
</protein>
<dbReference type="Proteomes" id="UP000479000">
    <property type="component" value="Unassembled WGS sequence"/>
</dbReference>
<dbReference type="AlphaFoldDB" id="A0A6H5HX11"/>
<feature type="compositionally biased region" description="Polar residues" evidence="1">
    <location>
        <begin position="1"/>
        <end position="32"/>
    </location>
</feature>
<feature type="compositionally biased region" description="Basic and acidic residues" evidence="1">
    <location>
        <begin position="533"/>
        <end position="546"/>
    </location>
</feature>
<reference evidence="2 3" key="1">
    <citation type="submission" date="2020-02" db="EMBL/GenBank/DDBJ databases">
        <authorList>
            <person name="Ferguson B K."/>
        </authorList>
    </citation>
    <scope>NUCLEOTIDE SEQUENCE [LARGE SCALE GENOMIC DNA]</scope>
</reference>
<name>A0A6H5HX11_9HEMI</name>
<gene>
    <name evidence="2" type="ORF">NTEN_LOCUS23406</name>
</gene>
<accession>A0A6H5HX11</accession>
<feature type="region of interest" description="Disordered" evidence="1">
    <location>
        <begin position="533"/>
        <end position="582"/>
    </location>
</feature>
<feature type="compositionally biased region" description="Polar residues" evidence="1">
    <location>
        <begin position="547"/>
        <end position="575"/>
    </location>
</feature>
<dbReference type="GO" id="GO:0003700">
    <property type="term" value="F:DNA-binding transcription factor activity"/>
    <property type="evidence" value="ECO:0007669"/>
    <property type="project" value="InterPro"/>
</dbReference>
<organism evidence="2 3">
    <name type="scientific">Nesidiocoris tenuis</name>
    <dbReference type="NCBI Taxonomy" id="355587"/>
    <lineage>
        <taxon>Eukaryota</taxon>
        <taxon>Metazoa</taxon>
        <taxon>Ecdysozoa</taxon>
        <taxon>Arthropoda</taxon>
        <taxon>Hexapoda</taxon>
        <taxon>Insecta</taxon>
        <taxon>Pterygota</taxon>
        <taxon>Neoptera</taxon>
        <taxon>Paraneoptera</taxon>
        <taxon>Hemiptera</taxon>
        <taxon>Heteroptera</taxon>
        <taxon>Panheteroptera</taxon>
        <taxon>Cimicomorpha</taxon>
        <taxon>Miridae</taxon>
        <taxon>Dicyphina</taxon>
        <taxon>Nesidiocoris</taxon>
    </lineage>
</organism>
<feature type="compositionally biased region" description="Polar residues" evidence="1">
    <location>
        <begin position="235"/>
        <end position="267"/>
    </location>
</feature>